<dbReference type="OrthoDB" id="5455886at2"/>
<evidence type="ECO:0008006" key="3">
    <source>
        <dbReference type="Google" id="ProtNLM"/>
    </source>
</evidence>
<accession>A0A1X7DEE7</accession>
<evidence type="ECO:0000313" key="1">
    <source>
        <dbReference type="EMBL" id="SMF14000.1"/>
    </source>
</evidence>
<reference evidence="2" key="1">
    <citation type="submission" date="2017-04" db="EMBL/GenBank/DDBJ databases">
        <authorList>
            <person name="Varghese N."/>
            <person name="Submissions S."/>
        </authorList>
    </citation>
    <scope>NUCLEOTIDE SEQUENCE [LARGE SCALE GENOMIC DNA]</scope>
    <source>
        <strain evidence="2">K3S</strain>
    </source>
</reference>
<name>A0A1X7DEE7_9BACT</name>
<dbReference type="EMBL" id="FWZU01000003">
    <property type="protein sequence ID" value="SMF14000.1"/>
    <property type="molecule type" value="Genomic_DNA"/>
</dbReference>
<protein>
    <recommendedName>
        <fullName evidence="3">Universal stress protein family protein</fullName>
    </recommendedName>
</protein>
<gene>
    <name evidence="1" type="ORF">SAMN06295933_1788</name>
</gene>
<dbReference type="SUPFAM" id="SSF52402">
    <property type="entry name" value="Adenine nucleotide alpha hydrolases-like"/>
    <property type="match status" value="1"/>
</dbReference>
<evidence type="ECO:0000313" key="2">
    <source>
        <dbReference type="Proteomes" id="UP000192906"/>
    </source>
</evidence>
<keyword evidence="2" id="KW-1185">Reference proteome</keyword>
<proteinExistence type="predicted"/>
<dbReference type="STRING" id="1519643.SAMN06295933_1788"/>
<dbReference type="AlphaFoldDB" id="A0A1X7DEE7"/>
<dbReference type="RefSeq" id="WP_085101407.1">
    <property type="nucleotide sequence ID" value="NZ_FWZU01000003.1"/>
</dbReference>
<organism evidence="1 2">
    <name type="scientific">Desulfovibrio gilichinskyi</name>
    <dbReference type="NCBI Taxonomy" id="1519643"/>
    <lineage>
        <taxon>Bacteria</taxon>
        <taxon>Pseudomonadati</taxon>
        <taxon>Thermodesulfobacteriota</taxon>
        <taxon>Desulfovibrionia</taxon>
        <taxon>Desulfovibrionales</taxon>
        <taxon>Desulfovibrionaceae</taxon>
        <taxon>Desulfovibrio</taxon>
    </lineage>
</organism>
<dbReference type="Proteomes" id="UP000192906">
    <property type="component" value="Unassembled WGS sequence"/>
</dbReference>
<sequence length="144" mass="16424">MNNVLIAVDTSESSFWLAYYAIALTKRIPMDVSILMIEDENHKIKSGKGDEWIGLPEKRLESLLAEGHSDKSHINFYSTKGNFEDEVIQFILENKITTLFIGQPEPRRAKLDTQFMALLERIGSRTDCHIEVVQKVSAYGSDKF</sequence>